<dbReference type="EMBL" id="JAAIJQ010000001">
    <property type="protein sequence ID" value="NEV60322.1"/>
    <property type="molecule type" value="Genomic_DNA"/>
</dbReference>
<evidence type="ECO:0000313" key="1">
    <source>
        <dbReference type="EMBL" id="NEV60322.1"/>
    </source>
</evidence>
<dbReference type="InterPro" id="IPR013078">
    <property type="entry name" value="His_Pase_superF_clade-1"/>
</dbReference>
<dbReference type="Pfam" id="PF00300">
    <property type="entry name" value="His_Phos_1"/>
    <property type="match status" value="1"/>
</dbReference>
<dbReference type="AlphaFoldDB" id="A0A6M0JS12"/>
<dbReference type="Proteomes" id="UP000483379">
    <property type="component" value="Unassembled WGS sequence"/>
</dbReference>
<organism evidence="1 2">
    <name type="scientific">Thiorhodococcus minor</name>
    <dbReference type="NCBI Taxonomy" id="57489"/>
    <lineage>
        <taxon>Bacteria</taxon>
        <taxon>Pseudomonadati</taxon>
        <taxon>Pseudomonadota</taxon>
        <taxon>Gammaproteobacteria</taxon>
        <taxon>Chromatiales</taxon>
        <taxon>Chromatiaceae</taxon>
        <taxon>Thiorhodococcus</taxon>
    </lineage>
</organism>
<accession>A0A6M0JS12</accession>
<comment type="caution">
    <text evidence="1">The sequence shown here is derived from an EMBL/GenBank/DDBJ whole genome shotgun (WGS) entry which is preliminary data.</text>
</comment>
<sequence length="158" mass="17127">MHLYLAQHGLAVPEDVDPERPLSPKGRTDIERLAARLDRAGIVVERMLHSGKTRAAQTAEILAGPLRAGAVPQARGGLRPNDPVEALASEIADWSADTLIVGHLPFVGRLASHLLVADANQSLLAFQPGSLACLERDADGHWRLAWMLRPELLTEVSR</sequence>
<dbReference type="InterPro" id="IPR004449">
    <property type="entry name" value="SixA"/>
</dbReference>
<reference evidence="1 2" key="1">
    <citation type="submission" date="2020-02" db="EMBL/GenBank/DDBJ databases">
        <title>Genome sequences of Thiorhodococcus mannitoliphagus and Thiorhodococcus minor, purple sulfur photosynthetic bacteria in the gammaproteobacterial family, Chromatiaceae.</title>
        <authorList>
            <person name="Aviles F.A."/>
            <person name="Meyer T.E."/>
            <person name="Kyndt J.A."/>
        </authorList>
    </citation>
    <scope>NUCLEOTIDE SEQUENCE [LARGE SCALE GENOMIC DNA]</scope>
    <source>
        <strain evidence="1 2">DSM 11518</strain>
    </source>
</reference>
<name>A0A6M0JS12_9GAMM</name>
<dbReference type="InterPro" id="IPR029033">
    <property type="entry name" value="His_PPase_superfam"/>
</dbReference>
<protein>
    <submittedName>
        <fullName evidence="1">Phosphohistidine phosphatase SixA</fullName>
    </submittedName>
</protein>
<dbReference type="Gene3D" id="3.40.50.1240">
    <property type="entry name" value="Phosphoglycerate mutase-like"/>
    <property type="match status" value="1"/>
</dbReference>
<dbReference type="NCBIfam" id="TIGR00249">
    <property type="entry name" value="sixA"/>
    <property type="match status" value="1"/>
</dbReference>
<dbReference type="RefSeq" id="WP_164450368.1">
    <property type="nucleotide sequence ID" value="NZ_JAAIJQ010000001.1"/>
</dbReference>
<proteinExistence type="predicted"/>
<gene>
    <name evidence="1" type="primary">sixA</name>
    <name evidence="1" type="ORF">G3446_00150</name>
</gene>
<evidence type="ECO:0000313" key="2">
    <source>
        <dbReference type="Proteomes" id="UP000483379"/>
    </source>
</evidence>
<dbReference type="GO" id="GO:0101006">
    <property type="term" value="F:protein histidine phosphatase activity"/>
    <property type="evidence" value="ECO:0007669"/>
    <property type="project" value="InterPro"/>
</dbReference>
<dbReference type="CDD" id="cd07067">
    <property type="entry name" value="HP_PGM_like"/>
    <property type="match status" value="1"/>
</dbReference>
<dbReference type="GO" id="GO:0005737">
    <property type="term" value="C:cytoplasm"/>
    <property type="evidence" value="ECO:0007669"/>
    <property type="project" value="InterPro"/>
</dbReference>
<dbReference type="SUPFAM" id="SSF53254">
    <property type="entry name" value="Phosphoglycerate mutase-like"/>
    <property type="match status" value="1"/>
</dbReference>
<keyword evidence="2" id="KW-1185">Reference proteome</keyword>